<comment type="caution">
    <text evidence="1">The sequence shown here is derived from an EMBL/GenBank/DDBJ whole genome shotgun (WGS) entry which is preliminary data.</text>
</comment>
<dbReference type="AlphaFoldDB" id="A0A645BL53"/>
<organism evidence="1">
    <name type="scientific">bioreactor metagenome</name>
    <dbReference type="NCBI Taxonomy" id="1076179"/>
    <lineage>
        <taxon>unclassified sequences</taxon>
        <taxon>metagenomes</taxon>
        <taxon>ecological metagenomes</taxon>
    </lineage>
</organism>
<proteinExistence type="predicted"/>
<evidence type="ECO:0000313" key="1">
    <source>
        <dbReference type="EMBL" id="MPM65838.1"/>
    </source>
</evidence>
<protein>
    <submittedName>
        <fullName evidence="1">Uncharacterized protein</fullName>
    </submittedName>
</protein>
<reference evidence="1" key="1">
    <citation type="submission" date="2019-08" db="EMBL/GenBank/DDBJ databases">
        <authorList>
            <person name="Kucharzyk K."/>
            <person name="Murdoch R.W."/>
            <person name="Higgins S."/>
            <person name="Loffler F."/>
        </authorList>
    </citation>
    <scope>NUCLEOTIDE SEQUENCE</scope>
</reference>
<name>A0A645BL53_9ZZZZ</name>
<gene>
    <name evidence="1" type="ORF">SDC9_112742</name>
</gene>
<accession>A0A645BL53</accession>
<dbReference type="EMBL" id="VSSQ01020745">
    <property type="protein sequence ID" value="MPM65838.1"/>
    <property type="molecule type" value="Genomic_DNA"/>
</dbReference>
<sequence length="101" mass="10773">MQLACRMSPTAFCAQLFIQKVYTKHARRCVAVNPSAMTGAAQGGGAHQSGRAGVGARGCAMAHRFVLVASSDGGKDLHHLKKEKTSDTVHFVHRIGRSGQR</sequence>